<protein>
    <submittedName>
        <fullName evidence="2">Uncharacterized protein</fullName>
    </submittedName>
</protein>
<evidence type="ECO:0000313" key="3">
    <source>
        <dbReference type="Proteomes" id="UP000245946"/>
    </source>
</evidence>
<reference evidence="2 3" key="1">
    <citation type="journal article" date="2018" name="Mol. Biol. Evol.">
        <title>Broad Genomic Sampling Reveals a Smut Pathogenic Ancestry of the Fungal Clade Ustilaginomycotina.</title>
        <authorList>
            <person name="Kijpornyongpan T."/>
            <person name="Mondo S.J."/>
            <person name="Barry K."/>
            <person name="Sandor L."/>
            <person name="Lee J."/>
            <person name="Lipzen A."/>
            <person name="Pangilinan J."/>
            <person name="LaButti K."/>
            <person name="Hainaut M."/>
            <person name="Henrissat B."/>
            <person name="Grigoriev I.V."/>
            <person name="Spatafora J.W."/>
            <person name="Aime M.C."/>
        </authorList>
    </citation>
    <scope>NUCLEOTIDE SEQUENCE [LARGE SCALE GENOMIC DNA]</scope>
    <source>
        <strain evidence="2 3">MCA 4186</strain>
    </source>
</reference>
<sequence>MPPRRSAPARVPAGDSFDYRTATAPPDALSGGAETTMLVDTFMKSHLKRLRKDADAASVELEALFTEAGEKATEMTGASEERVQISLSRIDFAMASSPAPSLSELDSDLAALRVQLHDNICRSFLDVVVHLEEHVNDEELPYVANDYELLPAKLRHWRRELVRNHKSATAERLRTQKAYVDGTQLVTLYKAILSLSA</sequence>
<dbReference type="GeneID" id="37269317"/>
<evidence type="ECO:0000313" key="2">
    <source>
        <dbReference type="EMBL" id="PWN99641.1"/>
    </source>
</evidence>
<keyword evidence="3" id="KW-1185">Reference proteome</keyword>
<organism evidence="2 3">
    <name type="scientific">Tilletiopsis washingtonensis</name>
    <dbReference type="NCBI Taxonomy" id="58919"/>
    <lineage>
        <taxon>Eukaryota</taxon>
        <taxon>Fungi</taxon>
        <taxon>Dikarya</taxon>
        <taxon>Basidiomycota</taxon>
        <taxon>Ustilaginomycotina</taxon>
        <taxon>Exobasidiomycetes</taxon>
        <taxon>Entylomatales</taxon>
        <taxon>Entylomatales incertae sedis</taxon>
        <taxon>Tilletiopsis</taxon>
    </lineage>
</organism>
<name>A0A316ZDN8_9BASI</name>
<dbReference type="RefSeq" id="XP_025599920.1">
    <property type="nucleotide sequence ID" value="XM_025741773.1"/>
</dbReference>
<dbReference type="AlphaFoldDB" id="A0A316ZDN8"/>
<feature type="region of interest" description="Disordered" evidence="1">
    <location>
        <begin position="1"/>
        <end position="28"/>
    </location>
</feature>
<proteinExistence type="predicted"/>
<dbReference type="EMBL" id="KZ819287">
    <property type="protein sequence ID" value="PWN99641.1"/>
    <property type="molecule type" value="Genomic_DNA"/>
</dbReference>
<accession>A0A316ZDN8</accession>
<evidence type="ECO:0000256" key="1">
    <source>
        <dbReference type="SAM" id="MobiDB-lite"/>
    </source>
</evidence>
<dbReference type="Proteomes" id="UP000245946">
    <property type="component" value="Unassembled WGS sequence"/>
</dbReference>
<feature type="compositionally biased region" description="Low complexity" evidence="1">
    <location>
        <begin position="1"/>
        <end position="13"/>
    </location>
</feature>
<gene>
    <name evidence="2" type="ORF">FA09DRAFT_328445</name>
</gene>